<dbReference type="AlphaFoldDB" id="A0AAD6J1F8"/>
<feature type="region of interest" description="Disordered" evidence="1">
    <location>
        <begin position="30"/>
        <end position="50"/>
    </location>
</feature>
<name>A0AAD6J1F8_DREDA</name>
<feature type="region of interest" description="Disordered" evidence="1">
    <location>
        <begin position="95"/>
        <end position="118"/>
    </location>
</feature>
<dbReference type="Proteomes" id="UP001221413">
    <property type="component" value="Unassembled WGS sequence"/>
</dbReference>
<accession>A0AAD6J1F8</accession>
<comment type="caution">
    <text evidence="2">The sequence shown here is derived from an EMBL/GenBank/DDBJ whole genome shotgun (WGS) entry which is preliminary data.</text>
</comment>
<keyword evidence="3" id="KW-1185">Reference proteome</keyword>
<reference evidence="2" key="1">
    <citation type="submission" date="2023-01" db="EMBL/GenBank/DDBJ databases">
        <title>The chitinases involved in constricting ring structure development in the nematode-trapping fungus Drechslerella dactyloides.</title>
        <authorList>
            <person name="Wang R."/>
            <person name="Zhang L."/>
            <person name="Tang P."/>
            <person name="Li S."/>
            <person name="Liang L."/>
        </authorList>
    </citation>
    <scope>NUCLEOTIDE SEQUENCE</scope>
    <source>
        <strain evidence="2">YMF1.00031</strain>
    </source>
</reference>
<sequence length="199" mass="22340">MSTYVPNHEQTQQMLLSAAAAPTALRGNIASRLTNPYPPAELPRDSQQLVSEAPHDPMAFPAEDAEIDNADYEDFGYDAEDDSRDNSTEWCDQSFAVKSPADNNYQNEENESEDEDECKCEKDEDDYDCECHCSGSGEDSASSEEVEELLFTEFDEVPSHLRRRWVSTHSGVALIEGDDSDDSGDVKLKMRISHGYYMM</sequence>
<gene>
    <name evidence="2" type="ORF">Dda_3361</name>
</gene>
<evidence type="ECO:0000313" key="3">
    <source>
        <dbReference type="Proteomes" id="UP001221413"/>
    </source>
</evidence>
<evidence type="ECO:0000256" key="1">
    <source>
        <dbReference type="SAM" id="MobiDB-lite"/>
    </source>
</evidence>
<feature type="compositionally biased region" description="Acidic residues" evidence="1">
    <location>
        <begin position="108"/>
        <end position="118"/>
    </location>
</feature>
<protein>
    <submittedName>
        <fullName evidence="2">Uncharacterized protein</fullName>
    </submittedName>
</protein>
<dbReference type="EMBL" id="JAQGDS010000003">
    <property type="protein sequence ID" value="KAJ6262550.1"/>
    <property type="molecule type" value="Genomic_DNA"/>
</dbReference>
<evidence type="ECO:0000313" key="2">
    <source>
        <dbReference type="EMBL" id="KAJ6262550.1"/>
    </source>
</evidence>
<proteinExistence type="predicted"/>
<organism evidence="2 3">
    <name type="scientific">Drechslerella dactyloides</name>
    <name type="common">Nematode-trapping fungus</name>
    <name type="synonym">Arthrobotrys dactyloides</name>
    <dbReference type="NCBI Taxonomy" id="74499"/>
    <lineage>
        <taxon>Eukaryota</taxon>
        <taxon>Fungi</taxon>
        <taxon>Dikarya</taxon>
        <taxon>Ascomycota</taxon>
        <taxon>Pezizomycotina</taxon>
        <taxon>Orbiliomycetes</taxon>
        <taxon>Orbiliales</taxon>
        <taxon>Orbiliaceae</taxon>
        <taxon>Drechslerella</taxon>
    </lineage>
</organism>